<evidence type="ECO:0008006" key="17">
    <source>
        <dbReference type="Google" id="ProtNLM"/>
    </source>
</evidence>
<feature type="domain" description="TonB-dependent receptor-like beta-barrel" evidence="13">
    <location>
        <begin position="560"/>
        <end position="1023"/>
    </location>
</feature>
<dbReference type="Gene3D" id="2.170.130.10">
    <property type="entry name" value="TonB-dependent receptor, plug domain"/>
    <property type="match status" value="1"/>
</dbReference>
<proteinExistence type="inferred from homology"/>
<evidence type="ECO:0000256" key="4">
    <source>
        <dbReference type="ARBA" id="ARBA00022692"/>
    </source>
</evidence>
<name>A0A532V0V6_UNCL8</name>
<dbReference type="InterPro" id="IPR037066">
    <property type="entry name" value="Plug_dom_sf"/>
</dbReference>
<evidence type="ECO:0000256" key="12">
    <source>
        <dbReference type="SAM" id="SignalP"/>
    </source>
</evidence>
<dbReference type="PANTHER" id="PTHR30069:SF29">
    <property type="entry name" value="HEMOGLOBIN AND HEMOGLOBIN-HAPTOGLOBIN-BINDING PROTEIN 1-RELATED"/>
    <property type="match status" value="1"/>
</dbReference>
<keyword evidence="3 10" id="KW-1134">Transmembrane beta strand</keyword>
<dbReference type="SUPFAM" id="SSF49464">
    <property type="entry name" value="Carboxypeptidase regulatory domain-like"/>
    <property type="match status" value="1"/>
</dbReference>
<keyword evidence="9 10" id="KW-0998">Cell outer membrane</keyword>
<dbReference type="Pfam" id="PF13715">
    <property type="entry name" value="CarbopepD_reg_2"/>
    <property type="match status" value="1"/>
</dbReference>
<gene>
    <name evidence="15" type="ORF">CEE37_07745</name>
</gene>
<evidence type="ECO:0000256" key="11">
    <source>
        <dbReference type="RuleBase" id="RU003357"/>
    </source>
</evidence>
<dbReference type="GO" id="GO:0009279">
    <property type="term" value="C:cell outer membrane"/>
    <property type="evidence" value="ECO:0007669"/>
    <property type="project" value="UniProtKB-SubCell"/>
</dbReference>
<dbReference type="Proteomes" id="UP000319619">
    <property type="component" value="Unassembled WGS sequence"/>
</dbReference>
<evidence type="ECO:0000256" key="1">
    <source>
        <dbReference type="ARBA" id="ARBA00004571"/>
    </source>
</evidence>
<reference evidence="15 16" key="1">
    <citation type="submission" date="2017-06" db="EMBL/GenBank/DDBJ databases">
        <title>Novel microbial phyla capable of carbon fixation and sulfur reduction in deep-sea sediments.</title>
        <authorList>
            <person name="Huang J."/>
            <person name="Baker B."/>
            <person name="Wang Y."/>
        </authorList>
    </citation>
    <scope>NUCLEOTIDE SEQUENCE [LARGE SCALE GENOMIC DNA]</scope>
    <source>
        <strain evidence="15">B3_LCP</strain>
    </source>
</reference>
<comment type="similarity">
    <text evidence="10 11">Belongs to the TonB-dependent receptor family.</text>
</comment>
<evidence type="ECO:0000313" key="16">
    <source>
        <dbReference type="Proteomes" id="UP000319619"/>
    </source>
</evidence>
<dbReference type="PROSITE" id="PS00018">
    <property type="entry name" value="EF_HAND_1"/>
    <property type="match status" value="1"/>
</dbReference>
<evidence type="ECO:0000256" key="2">
    <source>
        <dbReference type="ARBA" id="ARBA00022448"/>
    </source>
</evidence>
<evidence type="ECO:0000256" key="10">
    <source>
        <dbReference type="PROSITE-ProRule" id="PRU01360"/>
    </source>
</evidence>
<dbReference type="Pfam" id="PF00593">
    <property type="entry name" value="TonB_dep_Rec_b-barrel"/>
    <property type="match status" value="1"/>
</dbReference>
<evidence type="ECO:0000256" key="6">
    <source>
        <dbReference type="ARBA" id="ARBA00023077"/>
    </source>
</evidence>
<evidence type="ECO:0000256" key="5">
    <source>
        <dbReference type="ARBA" id="ARBA00022729"/>
    </source>
</evidence>
<dbReference type="Gene3D" id="2.60.40.1120">
    <property type="entry name" value="Carboxypeptidase-like, regulatory domain"/>
    <property type="match status" value="1"/>
</dbReference>
<keyword evidence="2 10" id="KW-0813">Transport</keyword>
<keyword evidence="7 10" id="KW-0472">Membrane</keyword>
<accession>A0A532V0V6</accession>
<keyword evidence="8" id="KW-0675">Receptor</keyword>
<keyword evidence="4 10" id="KW-0812">Transmembrane</keyword>
<feature type="signal peptide" evidence="12">
    <location>
        <begin position="1"/>
        <end position="23"/>
    </location>
</feature>
<evidence type="ECO:0000313" key="15">
    <source>
        <dbReference type="EMBL" id="TKJ40846.1"/>
    </source>
</evidence>
<sequence>MKYTIKWVVVALIIITSVYSAMAATNGKIAGRVVDKDSGEPLPAVNVVIEGTTLGATTDLDGQYFILIIPPGRYVLRATMVGYKDMSVQNVLVQTDLTTRINFELEATILDVGEVVVVVAERPLIEPDVTGSRMTTSAAALALMPIDDMEDILTLTAGAVEEDGSLHIRGGRNREVAFMIDGALVADPVTGAFDGDIPEMALEEVSVQTGGFGAEYGSAQSGIINMILKEGGPRYSGAFRMKTSDFSGYRTDPWHEQLWNVEGSFGGPVPYVKDLRFYLSGEWESDKGRFPNDDQQPLTMTGKLTYNVTPKIKLTANGTVYMNDYTVFDRGTYDYNLYRRNSFEDLNSDFSQAQNPLLVDGSGNPWYGNGQMDSEWVDYNNNGTYEEVWIDTDNDGIKDTNAEFNDLNGNGILDSEDLNANGSMDSYNMLDNTPEFIARNNQFGVTLTHTLNQKTFYEVRLNEQRTYLKWNILENTNEDSDGDGRFDHGEDLNGNNILDAGEDYNGNGVLDLTEDLNGNGSFDFELDSNHDGIPDYGYDLGLDGLPFTGDLGENDGITTTEDMDGDGRFDANEDLNGNGLWDYLIYGPDHDLYVDENHNGYVDASEIGDQANWIPMTELPMFGVGEKDDDGFFDYGVGNTYHRDRWHEDESYSYNMQYHITSQVNPHHQLKAGVEATYYDIMVYDVDAASGGNIYGEDYSVFPHSFATYVQDKMEFEGLIVNAGIRFDYFNANYDYYPSDITDPVLDYTVGGEIKNPTSVPAKYAWSPRLGISHPITDRDVLYFNYGHYFQVPRLNYLFENITFQLYGAFPRMGNANLEPEQTTSYELGIKHQFADDLVLNVTGFFKDITGLTDTQQIYYSASNWYGIYQNTDYGNVRGFEVTLIRPRISYMSGTLTYTYSFARGKNSSPTADYVTIWEGNNVPTTETYLDWDQRHTVSANLDLRTLNDEQFFGIPHTDNLGFNFILGYGSGMPWSPPTRDQDKWKYENTERMPYTVNLDMIVDKGFYWNNLYTKFFIEVRNLFDKVNIYDIDDEEWYALQVDASGNRIYDADGAYDNPTVYGARRLIRLGVGMEF</sequence>
<comment type="subcellular location">
    <subcellularLocation>
        <location evidence="1 10">Cell outer membrane</location>
        <topology evidence="1 10">Multi-pass membrane protein</topology>
    </subcellularLocation>
</comment>
<dbReference type="EMBL" id="NJBN01000004">
    <property type="protein sequence ID" value="TKJ40846.1"/>
    <property type="molecule type" value="Genomic_DNA"/>
</dbReference>
<dbReference type="InterPro" id="IPR039426">
    <property type="entry name" value="TonB-dep_rcpt-like"/>
</dbReference>
<evidence type="ECO:0000259" key="13">
    <source>
        <dbReference type="Pfam" id="PF00593"/>
    </source>
</evidence>
<evidence type="ECO:0000256" key="7">
    <source>
        <dbReference type="ARBA" id="ARBA00023136"/>
    </source>
</evidence>
<feature type="domain" description="TonB-dependent receptor plug" evidence="14">
    <location>
        <begin position="128"/>
        <end position="222"/>
    </location>
</feature>
<dbReference type="InterPro" id="IPR000531">
    <property type="entry name" value="Beta-barrel_TonB"/>
</dbReference>
<evidence type="ECO:0000259" key="14">
    <source>
        <dbReference type="Pfam" id="PF07715"/>
    </source>
</evidence>
<protein>
    <recommendedName>
        <fullName evidence="17">TonB-dependent receptor plug domain-containing protein</fullName>
    </recommendedName>
</protein>
<comment type="caution">
    <text evidence="15">The sequence shown here is derived from an EMBL/GenBank/DDBJ whole genome shotgun (WGS) entry which is preliminary data.</text>
</comment>
<evidence type="ECO:0000256" key="3">
    <source>
        <dbReference type="ARBA" id="ARBA00022452"/>
    </source>
</evidence>
<dbReference type="AlphaFoldDB" id="A0A532V0V6"/>
<dbReference type="GO" id="GO:0015344">
    <property type="term" value="F:siderophore uptake transmembrane transporter activity"/>
    <property type="evidence" value="ECO:0007669"/>
    <property type="project" value="TreeGrafter"/>
</dbReference>
<feature type="chain" id="PRO_5022028518" description="TonB-dependent receptor plug domain-containing protein" evidence="12">
    <location>
        <begin position="24"/>
        <end position="1076"/>
    </location>
</feature>
<evidence type="ECO:0000256" key="9">
    <source>
        <dbReference type="ARBA" id="ARBA00023237"/>
    </source>
</evidence>
<dbReference type="PANTHER" id="PTHR30069">
    <property type="entry name" value="TONB-DEPENDENT OUTER MEMBRANE RECEPTOR"/>
    <property type="match status" value="1"/>
</dbReference>
<dbReference type="InterPro" id="IPR012910">
    <property type="entry name" value="Plug_dom"/>
</dbReference>
<dbReference type="InterPro" id="IPR036942">
    <property type="entry name" value="Beta-barrel_TonB_sf"/>
</dbReference>
<dbReference type="SUPFAM" id="SSF56935">
    <property type="entry name" value="Porins"/>
    <property type="match status" value="1"/>
</dbReference>
<evidence type="ECO:0000256" key="8">
    <source>
        <dbReference type="ARBA" id="ARBA00023170"/>
    </source>
</evidence>
<dbReference type="InterPro" id="IPR008969">
    <property type="entry name" value="CarboxyPept-like_regulatory"/>
</dbReference>
<dbReference type="GO" id="GO:0044718">
    <property type="term" value="P:siderophore transmembrane transport"/>
    <property type="evidence" value="ECO:0007669"/>
    <property type="project" value="TreeGrafter"/>
</dbReference>
<keyword evidence="5 12" id="KW-0732">Signal</keyword>
<dbReference type="PROSITE" id="PS52016">
    <property type="entry name" value="TONB_DEPENDENT_REC_3"/>
    <property type="match status" value="1"/>
</dbReference>
<dbReference type="InterPro" id="IPR018247">
    <property type="entry name" value="EF_Hand_1_Ca_BS"/>
</dbReference>
<dbReference type="Pfam" id="PF07715">
    <property type="entry name" value="Plug"/>
    <property type="match status" value="1"/>
</dbReference>
<dbReference type="Gene3D" id="2.40.170.20">
    <property type="entry name" value="TonB-dependent receptor, beta-barrel domain"/>
    <property type="match status" value="1"/>
</dbReference>
<organism evidence="15 16">
    <name type="scientific">candidate division LCP-89 bacterium B3_LCP</name>
    <dbReference type="NCBI Taxonomy" id="2012998"/>
    <lineage>
        <taxon>Bacteria</taxon>
        <taxon>Pseudomonadati</taxon>
        <taxon>Bacteria division LCP-89</taxon>
    </lineage>
</organism>
<keyword evidence="6 11" id="KW-0798">TonB box</keyword>